<name>A0A7X3LVL3_9HYPH</name>
<dbReference type="PRINTS" id="PR00413">
    <property type="entry name" value="HADHALOGNASE"/>
</dbReference>
<comment type="function">
    <text evidence="3">Catalyzes the hydrolytic dehalogenation of small (S)-2-haloalkanoic acids to yield the corresponding (R)-2-hydroxyalkanoic acids.</text>
</comment>
<reference evidence="4 5" key="1">
    <citation type="submission" date="2019-12" db="EMBL/GenBank/DDBJ databases">
        <authorList>
            <person name="Li M."/>
        </authorList>
    </citation>
    <scope>NUCLEOTIDE SEQUENCE [LARGE SCALE GENOMIC DNA]</scope>
    <source>
        <strain evidence="4 5">GBMRC 2046</strain>
    </source>
</reference>
<dbReference type="InterPro" id="IPR023198">
    <property type="entry name" value="PGP-like_dom2"/>
</dbReference>
<dbReference type="InterPro" id="IPR051540">
    <property type="entry name" value="S-2-haloacid_dehalogenase"/>
</dbReference>
<dbReference type="RefSeq" id="WP_160776187.1">
    <property type="nucleotide sequence ID" value="NZ_WUMV01000006.1"/>
</dbReference>
<evidence type="ECO:0000313" key="5">
    <source>
        <dbReference type="Proteomes" id="UP000433101"/>
    </source>
</evidence>
<evidence type="ECO:0000256" key="2">
    <source>
        <dbReference type="ARBA" id="ARBA00022801"/>
    </source>
</evidence>
<dbReference type="EC" id="3.8.1.2" evidence="3"/>
<dbReference type="Proteomes" id="UP000433101">
    <property type="component" value="Unassembled WGS sequence"/>
</dbReference>
<comment type="similarity">
    <text evidence="1 3">Belongs to the HAD-like hydrolase superfamily. S-2-haloalkanoic acid dehalogenase family.</text>
</comment>
<dbReference type="InterPro" id="IPR036412">
    <property type="entry name" value="HAD-like_sf"/>
</dbReference>
<dbReference type="InterPro" id="IPR023214">
    <property type="entry name" value="HAD_sf"/>
</dbReference>
<dbReference type="NCBIfam" id="TIGR01428">
    <property type="entry name" value="HAD_type_II"/>
    <property type="match status" value="1"/>
</dbReference>
<keyword evidence="2 3" id="KW-0378">Hydrolase</keyword>
<sequence>MTIKAIVFDAYGTLYDVQSVSSITEEKFPGKGELITQVWRLKQLEYTWLRSQMGAFHDFWAVSQESLAYTLDCIGIPYEKAVFEEIMAKYRHLDPYADSISALEALKGKQRAILSNGSQDMLDDLIRNTGLNAHLEACVSVDAVQIFKPNNKAYELIEDKLGVKPEEVLFVSSNAFDACGAKNFGLKVAWIERVTAEALRAEIAGLDKAGPTTMFKILRMRMEHFGMDPDYRLSSLNELAGIVNG</sequence>
<dbReference type="NCBIfam" id="TIGR01493">
    <property type="entry name" value="HAD-SF-IA-v2"/>
    <property type="match status" value="1"/>
</dbReference>
<dbReference type="InterPro" id="IPR006328">
    <property type="entry name" value="2-HAD"/>
</dbReference>
<dbReference type="Gene3D" id="1.10.150.240">
    <property type="entry name" value="Putative phosphatase, domain 2"/>
    <property type="match status" value="1"/>
</dbReference>
<dbReference type="SFLD" id="SFLDF00045">
    <property type="entry name" value="2-haloacid_dehalogenase"/>
    <property type="match status" value="1"/>
</dbReference>
<dbReference type="InterPro" id="IPR006439">
    <property type="entry name" value="HAD-SF_hydro_IA"/>
</dbReference>
<gene>
    <name evidence="4" type="ORF">GR183_13640</name>
</gene>
<dbReference type="EMBL" id="WUMV01000006">
    <property type="protein sequence ID" value="MXN65951.1"/>
    <property type="molecule type" value="Genomic_DNA"/>
</dbReference>
<keyword evidence="5" id="KW-1185">Reference proteome</keyword>
<evidence type="ECO:0000256" key="1">
    <source>
        <dbReference type="ARBA" id="ARBA00008106"/>
    </source>
</evidence>
<evidence type="ECO:0000313" key="4">
    <source>
        <dbReference type="EMBL" id="MXN65951.1"/>
    </source>
</evidence>
<organism evidence="4 5">
    <name type="scientific">Stappia sediminis</name>
    <dbReference type="NCBI Taxonomy" id="2692190"/>
    <lineage>
        <taxon>Bacteria</taxon>
        <taxon>Pseudomonadati</taxon>
        <taxon>Pseudomonadota</taxon>
        <taxon>Alphaproteobacteria</taxon>
        <taxon>Hyphomicrobiales</taxon>
        <taxon>Stappiaceae</taxon>
        <taxon>Stappia</taxon>
    </lineage>
</organism>
<dbReference type="SFLD" id="SFLDG01135">
    <property type="entry name" value="C1.5.6:_HAD__Beta-PGM__Phospha"/>
    <property type="match status" value="1"/>
</dbReference>
<dbReference type="SUPFAM" id="SSF56784">
    <property type="entry name" value="HAD-like"/>
    <property type="match status" value="1"/>
</dbReference>
<comment type="caution">
    <text evidence="4">The sequence shown here is derived from an EMBL/GenBank/DDBJ whole genome shotgun (WGS) entry which is preliminary data.</text>
</comment>
<dbReference type="GO" id="GO:0018784">
    <property type="term" value="F:(S)-2-haloacid dehalogenase activity"/>
    <property type="evidence" value="ECO:0007669"/>
    <property type="project" value="UniProtKB-UniRule"/>
</dbReference>
<dbReference type="SFLD" id="SFLDG01129">
    <property type="entry name" value="C1.5:_HAD__Beta-PGM__Phosphata"/>
    <property type="match status" value="1"/>
</dbReference>
<dbReference type="CDD" id="cd02588">
    <property type="entry name" value="HAD_L2-DEX"/>
    <property type="match status" value="1"/>
</dbReference>
<dbReference type="AlphaFoldDB" id="A0A7X3LVL3"/>
<proteinExistence type="inferred from homology"/>
<dbReference type="SFLD" id="SFLDS00003">
    <property type="entry name" value="Haloacid_Dehalogenase"/>
    <property type="match status" value="1"/>
</dbReference>
<accession>A0A7X3LVL3</accession>
<comment type="catalytic activity">
    <reaction evidence="3">
        <text>an (S)-2-haloacid + H2O = a (2R)-2-hydroxycarboxylate + a halide anion + H(+)</text>
        <dbReference type="Rhea" id="RHEA:11192"/>
        <dbReference type="ChEBI" id="CHEBI:15377"/>
        <dbReference type="ChEBI" id="CHEBI:15378"/>
        <dbReference type="ChEBI" id="CHEBI:16042"/>
        <dbReference type="ChEBI" id="CHEBI:58314"/>
        <dbReference type="ChEBI" id="CHEBI:137405"/>
        <dbReference type="EC" id="3.8.1.2"/>
    </reaction>
</comment>
<evidence type="ECO:0000256" key="3">
    <source>
        <dbReference type="RuleBase" id="RU368077"/>
    </source>
</evidence>
<protein>
    <recommendedName>
        <fullName evidence="3">(S)-2-haloacid dehalogenase</fullName>
        <ecNumber evidence="3">3.8.1.2</ecNumber>
    </recommendedName>
    <alternativeName>
        <fullName evidence="3">2-haloalkanoic acid dehalogenase</fullName>
    </alternativeName>
    <alternativeName>
        <fullName evidence="3">Halocarboxylic acid halidohydrolase</fullName>
    </alternativeName>
    <alternativeName>
        <fullName evidence="3">L-2-haloacid dehalogenase</fullName>
    </alternativeName>
</protein>
<dbReference type="PANTHER" id="PTHR43316">
    <property type="entry name" value="HYDROLASE, HALOACID DELAHOGENASE-RELATED"/>
    <property type="match status" value="1"/>
</dbReference>
<dbReference type="Gene3D" id="3.40.50.1000">
    <property type="entry name" value="HAD superfamily/HAD-like"/>
    <property type="match status" value="1"/>
</dbReference>
<dbReference type="PANTHER" id="PTHR43316:SF3">
    <property type="entry name" value="HALOACID DEHALOGENASE, TYPE II (AFU_ORTHOLOGUE AFUA_2G07750)-RELATED"/>
    <property type="match status" value="1"/>
</dbReference>
<dbReference type="Pfam" id="PF00702">
    <property type="entry name" value="Hydrolase"/>
    <property type="match status" value="1"/>
</dbReference>